<dbReference type="Gene3D" id="2.130.10.10">
    <property type="entry name" value="YVTN repeat-like/Quinoprotein amine dehydrogenase"/>
    <property type="match status" value="2"/>
</dbReference>
<evidence type="ECO:0000256" key="3">
    <source>
        <dbReference type="ARBA" id="ARBA00022574"/>
    </source>
</evidence>
<gene>
    <name evidence="7" type="ORF">LSAT_V11C200077790</name>
</gene>
<proteinExistence type="inferred from homology"/>
<dbReference type="SMART" id="SM00320">
    <property type="entry name" value="WD40"/>
    <property type="match status" value="4"/>
</dbReference>
<dbReference type="AlphaFoldDB" id="A0A9R1WAT7"/>
<reference evidence="7 8" key="1">
    <citation type="journal article" date="2017" name="Nat. Commun.">
        <title>Genome assembly with in vitro proximity ligation data and whole-genome triplication in lettuce.</title>
        <authorList>
            <person name="Reyes-Chin-Wo S."/>
            <person name="Wang Z."/>
            <person name="Yang X."/>
            <person name="Kozik A."/>
            <person name="Arikit S."/>
            <person name="Song C."/>
            <person name="Xia L."/>
            <person name="Froenicke L."/>
            <person name="Lavelle D.O."/>
            <person name="Truco M.J."/>
            <person name="Xia R."/>
            <person name="Zhu S."/>
            <person name="Xu C."/>
            <person name="Xu H."/>
            <person name="Xu X."/>
            <person name="Cox K."/>
            <person name="Korf I."/>
            <person name="Meyers B.C."/>
            <person name="Michelmore R.W."/>
        </authorList>
    </citation>
    <scope>NUCLEOTIDE SEQUENCE [LARGE SCALE GENOMIC DNA]</scope>
    <source>
        <strain evidence="8">cv. Salinas</strain>
        <tissue evidence="7">Seedlings</tissue>
    </source>
</reference>
<feature type="repeat" description="WD" evidence="6">
    <location>
        <begin position="30"/>
        <end position="71"/>
    </location>
</feature>
<evidence type="ECO:0000256" key="5">
    <source>
        <dbReference type="ARBA" id="ARBA00023242"/>
    </source>
</evidence>
<comment type="caution">
    <text evidence="7">The sequence shown here is derived from an EMBL/GenBank/DDBJ whole genome shotgun (WGS) entry which is preliminary data.</text>
</comment>
<keyword evidence="8" id="KW-1185">Reference proteome</keyword>
<dbReference type="EMBL" id="NBSK02000002">
    <property type="protein sequence ID" value="KAJ0220319.1"/>
    <property type="molecule type" value="Genomic_DNA"/>
</dbReference>
<dbReference type="Proteomes" id="UP000235145">
    <property type="component" value="Unassembled WGS sequence"/>
</dbReference>
<dbReference type="GO" id="GO:0016070">
    <property type="term" value="P:RNA metabolic process"/>
    <property type="evidence" value="ECO:0007669"/>
    <property type="project" value="UniProtKB-ARBA"/>
</dbReference>
<evidence type="ECO:0000256" key="2">
    <source>
        <dbReference type="ARBA" id="ARBA00005616"/>
    </source>
</evidence>
<dbReference type="PROSITE" id="PS50082">
    <property type="entry name" value="WD_REPEATS_2"/>
    <property type="match status" value="2"/>
</dbReference>
<feature type="repeat" description="WD" evidence="6">
    <location>
        <begin position="117"/>
        <end position="149"/>
    </location>
</feature>
<dbReference type="PANTHER" id="PTHR19861">
    <property type="entry name" value="WD40 REPEAT PROTEIN SWD2"/>
    <property type="match status" value="1"/>
</dbReference>
<dbReference type="InterPro" id="IPR015943">
    <property type="entry name" value="WD40/YVTN_repeat-like_dom_sf"/>
</dbReference>
<evidence type="ECO:0000256" key="1">
    <source>
        <dbReference type="ARBA" id="ARBA00004123"/>
    </source>
</evidence>
<evidence type="ECO:0000256" key="4">
    <source>
        <dbReference type="ARBA" id="ARBA00022737"/>
    </source>
</evidence>
<name>A0A9R1WAT7_LACSA</name>
<evidence type="ECO:0000313" key="8">
    <source>
        <dbReference type="Proteomes" id="UP000235145"/>
    </source>
</evidence>
<evidence type="ECO:0000313" key="7">
    <source>
        <dbReference type="EMBL" id="KAJ0220319.1"/>
    </source>
</evidence>
<organism evidence="7 8">
    <name type="scientific">Lactuca sativa</name>
    <name type="common">Garden lettuce</name>
    <dbReference type="NCBI Taxonomy" id="4236"/>
    <lineage>
        <taxon>Eukaryota</taxon>
        <taxon>Viridiplantae</taxon>
        <taxon>Streptophyta</taxon>
        <taxon>Embryophyta</taxon>
        <taxon>Tracheophyta</taxon>
        <taxon>Spermatophyta</taxon>
        <taxon>Magnoliopsida</taxon>
        <taxon>eudicotyledons</taxon>
        <taxon>Gunneridae</taxon>
        <taxon>Pentapetalae</taxon>
        <taxon>asterids</taxon>
        <taxon>campanulids</taxon>
        <taxon>Asterales</taxon>
        <taxon>Asteraceae</taxon>
        <taxon>Cichorioideae</taxon>
        <taxon>Cichorieae</taxon>
        <taxon>Lactucinae</taxon>
        <taxon>Lactuca</taxon>
    </lineage>
</organism>
<dbReference type="GO" id="GO:0003682">
    <property type="term" value="F:chromatin binding"/>
    <property type="evidence" value="ECO:0000318"/>
    <property type="project" value="GO_Central"/>
</dbReference>
<dbReference type="InterPro" id="IPR001680">
    <property type="entry name" value="WD40_rpt"/>
</dbReference>
<sequence>MAGGQTDGEDKVSLELTEEIIQSMEVGMAFRDYNGRISSMDFHRTSNYLVTASDDESIRLYDVSNATCLKTINSKKYGVDLVSFTSHPTTVIYSSKNGWDESLRLLSLHDNKYLRYFKGHHDRVVSLSLCARTECFISGSLDRTVLLWDQRADKCQGLLRVKGRPATAYDDQGLVFAVAFGGSIRMFDSRNYEKGPYEIFSVGGDVSDANVVKFSNDGRLMLLTTKDGRIHVLDSFRGTLLGTYNVKPVSSDSTLEASFSPEGMFVISGSSEVLQEHPFCYIRTRQGKTGCTVFDMTCSVLGLMLEGQKLQFFVTHPKKVEQDWTWICSRSLVCAKDVNALLILIIGNSTRKTVSSSPMSHVEGTNQTVGFAGSGDGSVYAWSIRSGKEVASWLSTENNPPVIKWAPGSLMFVTGSSELSFWIPDLSKLAAYIGRK</sequence>
<evidence type="ECO:0000256" key="6">
    <source>
        <dbReference type="PROSITE-ProRule" id="PRU00221"/>
    </source>
</evidence>
<protein>
    <submittedName>
        <fullName evidence="7">Uncharacterized protein</fullName>
    </submittedName>
</protein>
<dbReference type="InterPro" id="IPR037867">
    <property type="entry name" value="Swd2/WDR82"/>
</dbReference>
<dbReference type="SUPFAM" id="SSF50978">
    <property type="entry name" value="WD40 repeat-like"/>
    <property type="match status" value="1"/>
</dbReference>
<keyword evidence="3 6" id="KW-0853">WD repeat</keyword>
<comment type="similarity">
    <text evidence="2">Belongs to the WD repeat SWD2 family.</text>
</comment>
<accession>A0A9R1WAT7</accession>
<dbReference type="Pfam" id="PF00400">
    <property type="entry name" value="WD40"/>
    <property type="match status" value="2"/>
</dbReference>
<dbReference type="PROSITE" id="PS50294">
    <property type="entry name" value="WD_REPEATS_REGION"/>
    <property type="match status" value="2"/>
</dbReference>
<dbReference type="PANTHER" id="PTHR19861:SF0">
    <property type="entry name" value="WD REPEAT-CONTAINING PROTEIN 82"/>
    <property type="match status" value="1"/>
</dbReference>
<keyword evidence="5" id="KW-0539">Nucleus</keyword>
<dbReference type="InterPro" id="IPR036322">
    <property type="entry name" value="WD40_repeat_dom_sf"/>
</dbReference>
<dbReference type="GO" id="GO:0048188">
    <property type="term" value="C:Set1C/COMPASS complex"/>
    <property type="evidence" value="ECO:0000318"/>
    <property type="project" value="GO_Central"/>
</dbReference>
<comment type="subcellular location">
    <subcellularLocation>
        <location evidence="1">Nucleus</location>
    </subcellularLocation>
</comment>
<keyword evidence="4" id="KW-0677">Repeat</keyword>